<dbReference type="PANTHER" id="PTHR30437">
    <property type="entry name" value="TRANSCRIPTION ELONGATION FACTOR GREA"/>
    <property type="match status" value="1"/>
</dbReference>
<dbReference type="Gene3D" id="3.10.50.30">
    <property type="entry name" value="Transcription elongation factor, GreA/GreB, C-terminal domain"/>
    <property type="match status" value="1"/>
</dbReference>
<evidence type="ECO:0000313" key="3">
    <source>
        <dbReference type="Proteomes" id="UP000540519"/>
    </source>
</evidence>
<dbReference type="Proteomes" id="UP000540519">
    <property type="component" value="Unassembled WGS sequence"/>
</dbReference>
<dbReference type="PANTHER" id="PTHR30437:SF4">
    <property type="entry name" value="TRANSCRIPTION ELONGATION FACTOR GREA"/>
    <property type="match status" value="1"/>
</dbReference>
<evidence type="ECO:0000313" key="2">
    <source>
        <dbReference type="EMBL" id="MUH37144.1"/>
    </source>
</evidence>
<dbReference type="AlphaFoldDB" id="A0A7X3D2E0"/>
<organism evidence="2 3">
    <name type="scientific">Zobellia amurskyensis</name>
    <dbReference type="NCBI Taxonomy" id="248905"/>
    <lineage>
        <taxon>Bacteria</taxon>
        <taxon>Pseudomonadati</taxon>
        <taxon>Bacteroidota</taxon>
        <taxon>Flavobacteriia</taxon>
        <taxon>Flavobacteriales</taxon>
        <taxon>Flavobacteriaceae</taxon>
        <taxon>Zobellia</taxon>
    </lineage>
</organism>
<proteinExistence type="predicted"/>
<comment type="caution">
    <text evidence="2">The sequence shown here is derived from an EMBL/GenBank/DDBJ whole genome shotgun (WGS) entry which is preliminary data.</text>
</comment>
<reference evidence="2 3" key="1">
    <citation type="journal article" date="2019" name="Mar. Drugs">
        <title>Comparative Genomics and CAZyme Genome Repertoires of Marine Zobellia amurskyensis KMM 3526(T) and Zobellia laminariae KMM 3676(T).</title>
        <authorList>
            <person name="Chernysheva N."/>
            <person name="Bystritskaya E."/>
            <person name="Stenkova A."/>
            <person name="Golovkin I."/>
            <person name="Nedashkovskaya O."/>
            <person name="Isaeva M."/>
        </authorList>
    </citation>
    <scope>NUCLEOTIDE SEQUENCE [LARGE SCALE GENOMIC DNA]</scope>
    <source>
        <strain evidence="2 3">KMM 3526</strain>
    </source>
</reference>
<dbReference type="RefSeq" id="WP_038234052.1">
    <property type="nucleotide sequence ID" value="NZ_RCNR01000032.1"/>
</dbReference>
<dbReference type="InterPro" id="IPR023459">
    <property type="entry name" value="Tscrpt_elong_fac_GreA/B_fam"/>
</dbReference>
<accession>A0A7X3D2E0</accession>
<dbReference type="EMBL" id="RCNR01000032">
    <property type="protein sequence ID" value="MUH37144.1"/>
    <property type="molecule type" value="Genomic_DNA"/>
</dbReference>
<dbReference type="GO" id="GO:0003677">
    <property type="term" value="F:DNA binding"/>
    <property type="evidence" value="ECO:0007669"/>
    <property type="project" value="InterPro"/>
</dbReference>
<dbReference type="GO" id="GO:0006354">
    <property type="term" value="P:DNA-templated transcription elongation"/>
    <property type="evidence" value="ECO:0007669"/>
    <property type="project" value="TreeGrafter"/>
</dbReference>
<dbReference type="GO" id="GO:0070063">
    <property type="term" value="F:RNA polymerase binding"/>
    <property type="evidence" value="ECO:0007669"/>
    <property type="project" value="InterPro"/>
</dbReference>
<evidence type="ECO:0000259" key="1">
    <source>
        <dbReference type="Pfam" id="PF01272"/>
    </source>
</evidence>
<dbReference type="Pfam" id="PF01272">
    <property type="entry name" value="GreA_GreB"/>
    <property type="match status" value="1"/>
</dbReference>
<protein>
    <recommendedName>
        <fullName evidence="1">Transcription elongation factor GreA/GreB C-terminal domain-containing protein</fullName>
    </recommendedName>
</protein>
<dbReference type="InterPro" id="IPR036953">
    <property type="entry name" value="GreA/GreB_C_sf"/>
</dbReference>
<gene>
    <name evidence="2" type="ORF">D9O36_14925</name>
</gene>
<dbReference type="InterPro" id="IPR001437">
    <property type="entry name" value="Tscrpt_elong_fac_GreA/B_C"/>
</dbReference>
<name>A0A7X3D2E0_9FLAO</name>
<keyword evidence="3" id="KW-1185">Reference proteome</keyword>
<dbReference type="SUPFAM" id="SSF54534">
    <property type="entry name" value="FKBP-like"/>
    <property type="match status" value="1"/>
</dbReference>
<dbReference type="OrthoDB" id="1433751at2"/>
<sequence>MKYGSLVLEKKDFSVLKKYLNSNLYLVDYTHQDALETLDINLKTALIFESEDMPQDIVRLGSMVSVSSVSNVAYTFQLVSPQENDPVNGKISVTSTMGALVIGKSEDDIINYGPPADSISLRIKKVSSVETGEVEV</sequence>
<dbReference type="GO" id="GO:0032784">
    <property type="term" value="P:regulation of DNA-templated transcription elongation"/>
    <property type="evidence" value="ECO:0007669"/>
    <property type="project" value="InterPro"/>
</dbReference>
<feature type="domain" description="Transcription elongation factor GreA/GreB C-terminal" evidence="1">
    <location>
        <begin position="54"/>
        <end position="127"/>
    </location>
</feature>